<dbReference type="RefSeq" id="WP_120639438.1">
    <property type="nucleotide sequence ID" value="NZ_RAQU01000111.1"/>
</dbReference>
<keyword evidence="4" id="KW-0808">Transferase</keyword>
<dbReference type="InterPro" id="IPR001173">
    <property type="entry name" value="Glyco_trans_2-like"/>
</dbReference>
<evidence type="ECO:0000259" key="2">
    <source>
        <dbReference type="Pfam" id="PF00535"/>
    </source>
</evidence>
<dbReference type="Pfam" id="PF00535">
    <property type="entry name" value="Glycos_transf_2"/>
    <property type="match status" value="1"/>
</dbReference>
<dbReference type="InterPro" id="IPR050834">
    <property type="entry name" value="Glycosyltransf_2"/>
</dbReference>
<evidence type="ECO:0000313" key="4">
    <source>
        <dbReference type="EMBL" id="RKK03002.1"/>
    </source>
</evidence>
<dbReference type="Pfam" id="PF13439">
    <property type="entry name" value="Glyco_transf_4"/>
    <property type="match status" value="1"/>
</dbReference>
<sequence>MDTMRPARHLPPVPQRRAAGDVSLDVSSPFRELAAPESHGTWPRHVDGRLLSTKHNNHGNERLIPGEHRTGWPRSWRFGVTAAYLEQEAGSLAGPEAWTSHCDIAVIIPAFKQPGFLPEAIASVLAQRSELKIAAVVVDDGCPMPGTREAGMAFARRHPGRVFYLRRRNGGLSAARNTGIDFALAAWPECRALYFLDADNRLHPDFLQRAWDVLAASPPEVGWAYPDIDMFGFEMNFAVRGEYSHFLHLVENYCEAGSLARRAVFERGLRFDEAMRQGFEDWEFWLNCARHGFIGRHVPHSGFQYRRRAESMLTGSERLRDSILSYMRQKHAKELRPTALLALEQREVPRFAIFTGLDEAARLTVDPRPGQGREVPPEACDEVFITCAQQPKAQHFPSFCCFNSTPALQRLEEARLLPGLFWMAQLMLADHHVIVVETVVSEEEHLGLEPLFGQSADGARVRAAPMVFSNSELLRAVARDPSPSWFSSIESDHPAPRLGLIRVTLPASVGQIPPPPDWHVSGMMLDVADRWRGGMQRRSPRPTEWREDARRYRTSATESYMLLNGLGAVMPFLAPDDRRDIGFLLPLCAFGGVEKVVLNYAAVLKDAGWRPHLFITAVQTAQLSAEQRGIFHSVNFLTGRGEEAADWNNLHLGSGTSAFNQQGHTMNALGLLCTMAAVLNTHSIAGHGLVAALRRQGVKTFLGLHLVERSQLGQPMGNPHIALAYEHAYDGFVVISRQLRDWCVGQAVPQEKLHVIPNAPSYPASEGRRRRIMALRPERQGPLRALFLGRLDEQKGIDRLAQMILRSQGHPIEWRVVGKAVVGDAAMELAGTGISPEPAVTHPDELDWLYGWADVVVLPSRFEGVPLTILEAQRMGCTVIATDVGAVAEIITDGEDGFLVTADTSEREVVDAFIRILDRLAQDRGQLNAVSQQAAARTGAATWAANMGNFLRHLETITEKKA</sequence>
<dbReference type="PANTHER" id="PTHR43685">
    <property type="entry name" value="GLYCOSYLTRANSFERASE"/>
    <property type="match status" value="1"/>
</dbReference>
<dbReference type="AlphaFoldDB" id="A0A3A9J995"/>
<name>A0A3A9J995_9PROT</name>
<dbReference type="EMBL" id="RFLX01000002">
    <property type="protein sequence ID" value="RMI26473.1"/>
    <property type="molecule type" value="Genomic_DNA"/>
</dbReference>
<dbReference type="Gene3D" id="3.90.550.10">
    <property type="entry name" value="Spore Coat Polysaccharide Biosynthesis Protein SpsA, Chain A"/>
    <property type="match status" value="1"/>
</dbReference>
<dbReference type="EMBL" id="RAQU01000111">
    <property type="protein sequence ID" value="RKK03002.1"/>
    <property type="molecule type" value="Genomic_DNA"/>
</dbReference>
<dbReference type="InterPro" id="IPR028098">
    <property type="entry name" value="Glyco_trans_4-like_N"/>
</dbReference>
<dbReference type="PANTHER" id="PTHR43685:SF2">
    <property type="entry name" value="GLYCOSYLTRANSFERASE 2-LIKE DOMAIN-CONTAINING PROTEIN"/>
    <property type="match status" value="1"/>
</dbReference>
<organism evidence="4 7">
    <name type="scientific">Teichococcus wenyumeiae</name>
    <dbReference type="NCBI Taxonomy" id="2478470"/>
    <lineage>
        <taxon>Bacteria</taxon>
        <taxon>Pseudomonadati</taxon>
        <taxon>Pseudomonadota</taxon>
        <taxon>Alphaproteobacteria</taxon>
        <taxon>Acetobacterales</taxon>
        <taxon>Roseomonadaceae</taxon>
        <taxon>Roseomonas</taxon>
    </lineage>
</organism>
<dbReference type="Gene3D" id="3.40.50.2000">
    <property type="entry name" value="Glycogen Phosphorylase B"/>
    <property type="match status" value="2"/>
</dbReference>
<evidence type="ECO:0000256" key="1">
    <source>
        <dbReference type="SAM" id="MobiDB-lite"/>
    </source>
</evidence>
<dbReference type="InterPro" id="IPR029044">
    <property type="entry name" value="Nucleotide-diphossugar_trans"/>
</dbReference>
<comment type="caution">
    <text evidence="4">The sequence shown here is derived from an EMBL/GenBank/DDBJ whole genome shotgun (WGS) entry which is preliminary data.</text>
</comment>
<evidence type="ECO:0000313" key="6">
    <source>
        <dbReference type="Proteomes" id="UP000274097"/>
    </source>
</evidence>
<feature type="region of interest" description="Disordered" evidence="1">
    <location>
        <begin position="1"/>
        <end position="21"/>
    </location>
</feature>
<gene>
    <name evidence="4" type="ORF">D6Z83_16830</name>
    <name evidence="5" type="ORF">EBE87_04130</name>
</gene>
<dbReference type="Proteomes" id="UP000278036">
    <property type="component" value="Unassembled WGS sequence"/>
</dbReference>
<dbReference type="Pfam" id="PF13692">
    <property type="entry name" value="Glyco_trans_1_4"/>
    <property type="match status" value="1"/>
</dbReference>
<dbReference type="CDD" id="cd03801">
    <property type="entry name" value="GT4_PimA-like"/>
    <property type="match status" value="1"/>
</dbReference>
<keyword evidence="6" id="KW-1185">Reference proteome</keyword>
<protein>
    <submittedName>
        <fullName evidence="4">Glycosyltransferase</fullName>
    </submittedName>
</protein>
<dbReference type="SUPFAM" id="SSF53448">
    <property type="entry name" value="Nucleotide-diphospho-sugar transferases"/>
    <property type="match status" value="1"/>
</dbReference>
<dbReference type="CDD" id="cd00761">
    <property type="entry name" value="Glyco_tranf_GTA_type"/>
    <property type="match status" value="1"/>
</dbReference>
<dbReference type="Proteomes" id="UP000274097">
    <property type="component" value="Unassembled WGS sequence"/>
</dbReference>
<dbReference type="SUPFAM" id="SSF53756">
    <property type="entry name" value="UDP-Glycosyltransferase/glycogen phosphorylase"/>
    <property type="match status" value="1"/>
</dbReference>
<feature type="domain" description="Glycosyltransferase subfamily 4-like N-terminal" evidence="3">
    <location>
        <begin position="590"/>
        <end position="758"/>
    </location>
</feature>
<proteinExistence type="predicted"/>
<evidence type="ECO:0000259" key="3">
    <source>
        <dbReference type="Pfam" id="PF13439"/>
    </source>
</evidence>
<evidence type="ECO:0000313" key="5">
    <source>
        <dbReference type="EMBL" id="RMI26473.1"/>
    </source>
</evidence>
<feature type="domain" description="Glycosyltransferase 2-like" evidence="2">
    <location>
        <begin position="106"/>
        <end position="224"/>
    </location>
</feature>
<evidence type="ECO:0000313" key="7">
    <source>
        <dbReference type="Proteomes" id="UP000278036"/>
    </source>
</evidence>
<dbReference type="InParanoid" id="A0A3A9J995"/>
<accession>A0A3A9J995</accession>
<reference evidence="4 7" key="1">
    <citation type="submission" date="2018-09" db="EMBL/GenBank/DDBJ databases">
        <title>Roseomonas sp. nov., isolated from feces of Tibetan antelopes in the Qinghai-Tibet plateau, China.</title>
        <authorList>
            <person name="Tian Z."/>
        </authorList>
    </citation>
    <scope>NUCLEOTIDE SEQUENCE [LARGE SCALE GENOMIC DNA]</scope>
    <source>
        <strain evidence="5 6">Z23</strain>
        <strain evidence="4 7">Z24</strain>
    </source>
</reference>
<dbReference type="GO" id="GO:0016757">
    <property type="term" value="F:glycosyltransferase activity"/>
    <property type="evidence" value="ECO:0007669"/>
    <property type="project" value="UniProtKB-ARBA"/>
</dbReference>